<sequence length="150" mass="17159">METGNRLCLLIFVRTARRATASGTMRSMRRRAALPLERKAAFPGHNPLVPVYLAGGFYKKLYTFPKTTGMKNNEHVIIKERIQLGIQLKQNYVNEENVLCYNCVHYGVLTFAPGMPEIRSCQVYGDIDPDMLTGERNKCDHFEPRKGTEY</sequence>
<dbReference type="AlphaFoldDB" id="A0A136Q875"/>
<reference evidence="1 2" key="1">
    <citation type="submission" date="2016-02" db="EMBL/GenBank/DDBJ databases">
        <authorList>
            <person name="Wen L."/>
            <person name="He K."/>
            <person name="Yang H."/>
        </authorList>
    </citation>
    <scope>NUCLEOTIDE SEQUENCE [LARGE SCALE GENOMIC DNA]</scope>
    <source>
        <strain evidence="1 2">DSM 22607</strain>
    </source>
</reference>
<dbReference type="STRING" id="626937.HMPREF3293_00330"/>
<dbReference type="Proteomes" id="UP000070366">
    <property type="component" value="Unassembled WGS sequence"/>
</dbReference>
<accession>A0A136Q875</accession>
<dbReference type="EMBL" id="LSZW01000030">
    <property type="protein sequence ID" value="KXK66784.1"/>
    <property type="molecule type" value="Genomic_DNA"/>
</dbReference>
<evidence type="ECO:0000313" key="1">
    <source>
        <dbReference type="EMBL" id="KXK66784.1"/>
    </source>
</evidence>
<proteinExistence type="predicted"/>
<evidence type="ECO:0000313" key="2">
    <source>
        <dbReference type="Proteomes" id="UP000070366"/>
    </source>
</evidence>
<gene>
    <name evidence="1" type="ORF">HMPREF3293_00330</name>
</gene>
<protein>
    <submittedName>
        <fullName evidence="1">Uncharacterized protein</fullName>
    </submittedName>
</protein>
<name>A0A136Q875_9FIRM</name>
<comment type="caution">
    <text evidence="1">The sequence shown here is derived from an EMBL/GenBank/DDBJ whole genome shotgun (WGS) entry which is preliminary data.</text>
</comment>
<organism evidence="1 2">
    <name type="scientific">Christensenella minuta</name>
    <dbReference type="NCBI Taxonomy" id="626937"/>
    <lineage>
        <taxon>Bacteria</taxon>
        <taxon>Bacillati</taxon>
        <taxon>Bacillota</taxon>
        <taxon>Clostridia</taxon>
        <taxon>Christensenellales</taxon>
        <taxon>Christensenellaceae</taxon>
        <taxon>Christensenella</taxon>
    </lineage>
</organism>
<keyword evidence="2" id="KW-1185">Reference proteome</keyword>